<dbReference type="Proteomes" id="UP000662939">
    <property type="component" value="Chromosome"/>
</dbReference>
<protein>
    <recommendedName>
        <fullName evidence="2">Response regulatory domain-containing protein</fullName>
    </recommendedName>
</protein>
<dbReference type="KEGG" id="nav:JQS30_06640"/>
<evidence type="ECO:0000256" key="1">
    <source>
        <dbReference type="PROSITE-ProRule" id="PRU00169"/>
    </source>
</evidence>
<feature type="modified residue" description="4-aspartylphosphate" evidence="1">
    <location>
        <position position="63"/>
    </location>
</feature>
<name>A0A895XMJ4_9ACTN</name>
<evidence type="ECO:0000313" key="3">
    <source>
        <dbReference type="EMBL" id="QSB06574.1"/>
    </source>
</evidence>
<dbReference type="InterPro" id="IPR011006">
    <property type="entry name" value="CheY-like_superfamily"/>
</dbReference>
<dbReference type="GO" id="GO:0000160">
    <property type="term" value="P:phosphorelay signal transduction system"/>
    <property type="evidence" value="ECO:0007669"/>
    <property type="project" value="InterPro"/>
</dbReference>
<sequence length="150" mass="16283">MRSVKNNYAVLLYSHNDSVIAQMRTAIGESPTEDVVIEYVSTGDYDEAVHLIDTYEIDLVLLDGESQPAGGLGIARQLRDEIDDVPTIAVVLARPADRWLGAWSRADATLMHPLDPIRTAETVVDLLRQRRAVQTAESSHGTGATGRGAA</sequence>
<dbReference type="EMBL" id="CP070496">
    <property type="protein sequence ID" value="QSB06574.1"/>
    <property type="molecule type" value="Genomic_DNA"/>
</dbReference>
<dbReference type="PROSITE" id="PS50110">
    <property type="entry name" value="RESPONSE_REGULATORY"/>
    <property type="match status" value="1"/>
</dbReference>
<proteinExistence type="predicted"/>
<dbReference type="Gene3D" id="3.40.50.2300">
    <property type="match status" value="1"/>
</dbReference>
<evidence type="ECO:0000259" key="2">
    <source>
        <dbReference type="PROSITE" id="PS50110"/>
    </source>
</evidence>
<keyword evidence="1" id="KW-0597">Phosphoprotein</keyword>
<dbReference type="InterPro" id="IPR001789">
    <property type="entry name" value="Sig_transdc_resp-reg_receiver"/>
</dbReference>
<organism evidence="3 4">
    <name type="scientific">Natronoglycomyces albus</name>
    <dbReference type="NCBI Taxonomy" id="2811108"/>
    <lineage>
        <taxon>Bacteria</taxon>
        <taxon>Bacillati</taxon>
        <taxon>Actinomycetota</taxon>
        <taxon>Actinomycetes</taxon>
        <taxon>Glycomycetales</taxon>
        <taxon>Glycomycetaceae</taxon>
        <taxon>Natronoglycomyces</taxon>
    </lineage>
</organism>
<dbReference type="SUPFAM" id="SSF52172">
    <property type="entry name" value="CheY-like"/>
    <property type="match status" value="1"/>
</dbReference>
<accession>A0A895XMJ4</accession>
<feature type="domain" description="Response regulatory" evidence="2">
    <location>
        <begin position="9"/>
        <end position="127"/>
    </location>
</feature>
<keyword evidence="4" id="KW-1185">Reference proteome</keyword>
<gene>
    <name evidence="3" type="ORF">JQS30_06640</name>
</gene>
<evidence type="ECO:0000313" key="4">
    <source>
        <dbReference type="Proteomes" id="UP000662939"/>
    </source>
</evidence>
<dbReference type="AlphaFoldDB" id="A0A895XMJ4"/>
<reference evidence="3" key="1">
    <citation type="submission" date="2021-02" db="EMBL/GenBank/DDBJ databases">
        <title>Natronoglycomyces albus gen. nov., sp. nov, a haloalkaliphilic actinobacterium from a soda solonchak soil.</title>
        <authorList>
            <person name="Sorokin D.Y."/>
            <person name="Khijniak T.V."/>
            <person name="Zakharycheva A.P."/>
            <person name="Boueva O.V."/>
            <person name="Ariskina E.V."/>
            <person name="Hahnke R.L."/>
            <person name="Bunk B."/>
            <person name="Sproer C."/>
            <person name="Schumann P."/>
            <person name="Evtushenko L.I."/>
            <person name="Kublanov I.V."/>
        </authorList>
    </citation>
    <scope>NUCLEOTIDE SEQUENCE</scope>
    <source>
        <strain evidence="3">DSM 106290</strain>
    </source>
</reference>